<dbReference type="SUPFAM" id="SSF159941">
    <property type="entry name" value="MM3350-like"/>
    <property type="match status" value="1"/>
</dbReference>
<dbReference type="AlphaFoldDB" id="A0A3D8Y359"/>
<reference evidence="2 3" key="1">
    <citation type="submission" date="2018-07" db="EMBL/GenBank/DDBJ databases">
        <title>Dyadobacter roseus sp. nov., isolated from rose rhizosphere soil.</title>
        <authorList>
            <person name="Chen L."/>
        </authorList>
    </citation>
    <scope>NUCLEOTIDE SEQUENCE [LARGE SCALE GENOMIC DNA]</scope>
    <source>
        <strain evidence="2 3">RS19</strain>
    </source>
</reference>
<name>A0A3D8Y359_9BACT</name>
<organism evidence="2 3">
    <name type="scientific">Dyadobacter luteus</name>
    <dbReference type="NCBI Taxonomy" id="2259619"/>
    <lineage>
        <taxon>Bacteria</taxon>
        <taxon>Pseudomonadati</taxon>
        <taxon>Bacteroidota</taxon>
        <taxon>Cytophagia</taxon>
        <taxon>Cytophagales</taxon>
        <taxon>Spirosomataceae</taxon>
        <taxon>Dyadobacter</taxon>
    </lineage>
</organism>
<sequence>MTFQFKIQIKNITRPPVWRRVLIADSVTFEHFHQVIQTAFGWEDYHLFEFSAKGFGSSEVIGIIDEEFDDLFEGTTKLDASQTKLSEIFELAGQKYTYIYDFGDDWAHQITLEDILSDTLLRPELLAGKGACPPEDCGGVWGYAELKEILSDRKHPEYKEMKQWLGLKPKQDWDPNFLDLKLHQMAVRLC</sequence>
<protein>
    <submittedName>
        <fullName evidence="2">Plasmid pRiA4b ORF-3 family protein</fullName>
    </submittedName>
</protein>
<evidence type="ECO:0000313" key="2">
    <source>
        <dbReference type="EMBL" id="REA55189.1"/>
    </source>
</evidence>
<dbReference type="EMBL" id="QNUL01000050">
    <property type="protein sequence ID" value="REA55189.1"/>
    <property type="molecule type" value="Genomic_DNA"/>
</dbReference>
<dbReference type="PANTHER" id="PTHR41878">
    <property type="entry name" value="LEXA REPRESSOR-RELATED"/>
    <property type="match status" value="1"/>
</dbReference>
<gene>
    <name evidence="2" type="ORF">DSL64_28500</name>
</gene>
<comment type="caution">
    <text evidence="2">The sequence shown here is derived from an EMBL/GenBank/DDBJ whole genome shotgun (WGS) entry which is preliminary data.</text>
</comment>
<feature type="domain" description="Plasmid pRiA4b Orf3-like" evidence="1">
    <location>
        <begin position="3"/>
        <end position="181"/>
    </location>
</feature>
<accession>A0A3D8Y359</accession>
<dbReference type="Pfam" id="PF07929">
    <property type="entry name" value="PRiA4_ORF3"/>
    <property type="match status" value="1"/>
</dbReference>
<dbReference type="PANTHER" id="PTHR41878:SF1">
    <property type="entry name" value="TNPR PROTEIN"/>
    <property type="match status" value="1"/>
</dbReference>
<dbReference type="RefSeq" id="WP_115834378.1">
    <property type="nucleotide sequence ID" value="NZ_QNUL01000050.1"/>
</dbReference>
<evidence type="ECO:0000313" key="3">
    <source>
        <dbReference type="Proteomes" id="UP000256373"/>
    </source>
</evidence>
<proteinExistence type="predicted"/>
<evidence type="ECO:0000259" key="1">
    <source>
        <dbReference type="Pfam" id="PF07929"/>
    </source>
</evidence>
<keyword evidence="3" id="KW-1185">Reference proteome</keyword>
<dbReference type="InterPro" id="IPR012912">
    <property type="entry name" value="Plasmid_pRiA4b_Orf3-like"/>
</dbReference>
<dbReference type="OrthoDB" id="9801392at2"/>
<dbReference type="Proteomes" id="UP000256373">
    <property type="component" value="Unassembled WGS sequence"/>
</dbReference>
<dbReference type="InterPro" id="IPR024047">
    <property type="entry name" value="MM3350-like_sf"/>
</dbReference>
<dbReference type="Gene3D" id="3.10.290.30">
    <property type="entry name" value="MM3350-like"/>
    <property type="match status" value="1"/>
</dbReference>